<accession>A0A8B9AD39</accession>
<proteinExistence type="predicted"/>
<reference evidence="1" key="1">
    <citation type="journal article" date="2019" name="Nat. Commun.">
        <title>Genome-wide association mapping of date palm fruit traits.</title>
        <authorList>
            <person name="Hazzouri K.M."/>
            <person name="Gros-Balthazard M."/>
            <person name="Flowers J.M."/>
            <person name="Copetti D."/>
            <person name="Lemansour A."/>
            <person name="Lebrun M."/>
            <person name="Masmoudi K."/>
            <person name="Ferrand S."/>
            <person name="Dhar M.I."/>
            <person name="Fresquez Z.A."/>
            <person name="Rosas U."/>
            <person name="Zhang J."/>
            <person name="Talag J."/>
            <person name="Lee S."/>
            <person name="Kudrna D."/>
            <person name="Powell R.F."/>
            <person name="Leitch I.J."/>
            <person name="Krueger R.R."/>
            <person name="Wing R.A."/>
            <person name="Amiri K.M.A."/>
            <person name="Purugganan M.D."/>
        </authorList>
    </citation>
    <scope>NUCLEOTIDE SEQUENCE [LARGE SCALE GENOMIC DNA]</scope>
    <source>
        <strain evidence="1">cv. Khalas</strain>
    </source>
</reference>
<organism evidence="1 2">
    <name type="scientific">Phoenix dactylifera</name>
    <name type="common">Date palm</name>
    <dbReference type="NCBI Taxonomy" id="42345"/>
    <lineage>
        <taxon>Eukaryota</taxon>
        <taxon>Viridiplantae</taxon>
        <taxon>Streptophyta</taxon>
        <taxon>Embryophyta</taxon>
        <taxon>Tracheophyta</taxon>
        <taxon>Spermatophyta</taxon>
        <taxon>Magnoliopsida</taxon>
        <taxon>Liliopsida</taxon>
        <taxon>Arecaceae</taxon>
        <taxon>Coryphoideae</taxon>
        <taxon>Phoeniceae</taxon>
        <taxon>Phoenix</taxon>
    </lineage>
</organism>
<dbReference type="PANTHER" id="PTHR33116">
    <property type="entry name" value="REVERSE TRANSCRIPTASE ZINC-BINDING DOMAIN-CONTAINING PROTEIN-RELATED-RELATED"/>
    <property type="match status" value="1"/>
</dbReference>
<dbReference type="OrthoDB" id="549558at2759"/>
<dbReference type="AlphaFoldDB" id="A0A8B9AD39"/>
<dbReference type="PANTHER" id="PTHR33116:SF78">
    <property type="entry name" value="OS12G0587133 PROTEIN"/>
    <property type="match status" value="1"/>
</dbReference>
<gene>
    <name evidence="2" type="primary">LOC120111180</name>
</gene>
<reference evidence="2" key="2">
    <citation type="submission" date="2025-08" db="UniProtKB">
        <authorList>
            <consortium name="RefSeq"/>
        </authorList>
    </citation>
    <scope>IDENTIFICATION</scope>
    <source>
        <tissue evidence="2">Young leaves</tissue>
    </source>
</reference>
<dbReference type="RefSeq" id="XP_038983667.1">
    <property type="nucleotide sequence ID" value="XM_039127739.1"/>
</dbReference>
<name>A0A8B9AD39_PHODC</name>
<dbReference type="GeneID" id="120111180"/>
<evidence type="ECO:0000313" key="2">
    <source>
        <dbReference type="RefSeq" id="XP_038983667.1"/>
    </source>
</evidence>
<dbReference type="Proteomes" id="UP000228380">
    <property type="component" value="Chromosome 6"/>
</dbReference>
<evidence type="ECO:0000313" key="1">
    <source>
        <dbReference type="Proteomes" id="UP000228380"/>
    </source>
</evidence>
<sequence>MGGRSISDNILLAQEMMGDLQRASRRRCLMAVKLDMERAYDRIRWDFLRWALESFGFHPTWIDWVLGCVQGPSFSILVNDDCLLLARARATDAQALQRVLTEYCAASGQTINPQKSSIHFSSSTERRMRREIRAILEMQEQEGALDYLGVPITGRRLRRAECSMLVQRVQSRLEGWRVSSLSMMGRLTLVRSVLCSMPVYLMAHTVVPKTVLVGIERLMRRFLWVSYWRGHGVHLVVWERVCLPLSEGGLGVQSLLVRREALLARRAVQIVLDHADYGVRS</sequence>
<keyword evidence="1" id="KW-1185">Reference proteome</keyword>
<protein>
    <submittedName>
        <fullName evidence="2">Uncharacterized protein LOC120111180</fullName>
    </submittedName>
</protein>
<dbReference type="KEGG" id="pda:120111180"/>